<feature type="region of interest" description="Disordered" evidence="1">
    <location>
        <begin position="321"/>
        <end position="418"/>
    </location>
</feature>
<sequence>MVPLTIAERTFASDKQPKLIPIQNTIANGDICSPGVKYSCDTENENIVYECKSNSIEPIKLENNYKCKTIQTTIKKILLIELGNSTNNNTSSIISAINTIEDEESNHSLSLPECYSNTFGIQFDTTDKSKFFSCVKGRIVEHVLDAALICSFDPETNSVAIQLSSNSMYDNPNFVLPEEIVVSKREKKQQHPTTDTPIETETQNPSTVPTQSISATTASHSGTVAELSELSNQSEIDLKPQNDDQNYVIDVLKEDTPNLENKMQNDIPPLKIRNLEPQIISSSTQYEFVIDKTTIQQDDSFLKITNTESPVTATGNQVQISASETKNQEQIVTTSTTTPLYDTSSLSSSSNDSQEGIPQSQTIENGPDISGLPTPISGNEAESQVDNTTATYESNEELEDDNVFSEFIHSENVEITHQ</sequence>
<reference evidence="2 3" key="1">
    <citation type="journal article" date="2018" name="MBio">
        <title>Comparative Genomics Reveals the Core Gene Toolbox for the Fungus-Insect Symbiosis.</title>
        <authorList>
            <person name="Wang Y."/>
            <person name="Stata M."/>
            <person name="Wang W."/>
            <person name="Stajich J.E."/>
            <person name="White M.M."/>
            <person name="Moncalvo J.M."/>
        </authorList>
    </citation>
    <scope>NUCLEOTIDE SEQUENCE [LARGE SCALE GENOMIC DNA]</scope>
    <source>
        <strain evidence="2 3">SC-DP-2</strain>
    </source>
</reference>
<dbReference type="AlphaFoldDB" id="A0A2T9Y651"/>
<evidence type="ECO:0000313" key="2">
    <source>
        <dbReference type="EMBL" id="PVU87822.1"/>
    </source>
</evidence>
<accession>A0A2T9Y651</accession>
<feature type="compositionally biased region" description="Low complexity" evidence="1">
    <location>
        <begin position="333"/>
        <end position="353"/>
    </location>
</feature>
<protein>
    <submittedName>
        <fullName evidence="2">Uncharacterized protein</fullName>
    </submittedName>
</protein>
<keyword evidence="3" id="KW-1185">Reference proteome</keyword>
<dbReference type="EMBL" id="MBFS01003230">
    <property type="protein sequence ID" value="PVU87822.1"/>
    <property type="molecule type" value="Genomic_DNA"/>
</dbReference>
<proteinExistence type="predicted"/>
<feature type="compositionally biased region" description="Polar residues" evidence="1">
    <location>
        <begin position="191"/>
        <end position="213"/>
    </location>
</feature>
<evidence type="ECO:0000256" key="1">
    <source>
        <dbReference type="SAM" id="MobiDB-lite"/>
    </source>
</evidence>
<feature type="compositionally biased region" description="Polar residues" evidence="1">
    <location>
        <begin position="354"/>
        <end position="364"/>
    </location>
</feature>
<comment type="caution">
    <text evidence="2">The sequence shown here is derived from an EMBL/GenBank/DDBJ whole genome shotgun (WGS) entry which is preliminary data.</text>
</comment>
<name>A0A2T9Y651_9FUNG</name>
<feature type="compositionally biased region" description="Acidic residues" evidence="1">
    <location>
        <begin position="394"/>
        <end position="403"/>
    </location>
</feature>
<gene>
    <name evidence="2" type="ORF">BB560_006429</name>
</gene>
<organism evidence="2 3">
    <name type="scientific">Smittium megazygosporum</name>
    <dbReference type="NCBI Taxonomy" id="133381"/>
    <lineage>
        <taxon>Eukaryota</taxon>
        <taxon>Fungi</taxon>
        <taxon>Fungi incertae sedis</taxon>
        <taxon>Zoopagomycota</taxon>
        <taxon>Kickxellomycotina</taxon>
        <taxon>Harpellomycetes</taxon>
        <taxon>Harpellales</taxon>
        <taxon>Legeriomycetaceae</taxon>
        <taxon>Smittium</taxon>
    </lineage>
</organism>
<feature type="compositionally biased region" description="Polar residues" evidence="1">
    <location>
        <begin position="321"/>
        <end position="332"/>
    </location>
</feature>
<dbReference type="Proteomes" id="UP000245609">
    <property type="component" value="Unassembled WGS sequence"/>
</dbReference>
<feature type="compositionally biased region" description="Polar residues" evidence="1">
    <location>
        <begin position="376"/>
        <end position="393"/>
    </location>
</feature>
<evidence type="ECO:0000313" key="3">
    <source>
        <dbReference type="Proteomes" id="UP000245609"/>
    </source>
</evidence>
<feature type="compositionally biased region" description="Basic and acidic residues" evidence="1">
    <location>
        <begin position="408"/>
        <end position="418"/>
    </location>
</feature>
<feature type="region of interest" description="Disordered" evidence="1">
    <location>
        <begin position="184"/>
        <end position="213"/>
    </location>
</feature>